<name>A0A8F0ZVB5_9ALPC</name>
<protein>
    <submittedName>
        <fullName evidence="2">Nonstructural protein 9</fullName>
    </submittedName>
</protein>
<gene>
    <name evidence="2" type="primary">NS9</name>
</gene>
<feature type="transmembrane region" description="Helical" evidence="1">
    <location>
        <begin position="60"/>
        <end position="80"/>
    </location>
</feature>
<reference evidence="2" key="1">
    <citation type="journal article" date="2021" name="Cell">
        <title>Identification of novel bat coronaviruses sheds light on the evolutionary origins of SARS-CoV-2 and related viruses.</title>
        <authorList>
            <person name="Zhou H."/>
            <person name="Ji J."/>
            <person name="Chen X."/>
            <person name="Bi Y."/>
            <person name="Li J."/>
            <person name="Wang Q."/>
            <person name="Hu T."/>
            <person name="Song H."/>
            <person name="Zhao R."/>
            <person name="Chen Y."/>
            <person name="Cui M."/>
            <person name="Zhang Y."/>
            <person name="Hughes A.C."/>
            <person name="Holmes E.C."/>
            <person name="Shi W."/>
        </authorList>
    </citation>
    <scope>NUCLEOTIDE SEQUENCE</scope>
    <source>
        <strain evidence="2">Bat/Yunnan/MmYN16/2020</strain>
    </source>
</reference>
<dbReference type="PROSITE" id="PS51257">
    <property type="entry name" value="PROKAR_LIPOPROTEIN"/>
    <property type="match status" value="1"/>
</dbReference>
<feature type="transmembrane region" description="Helical" evidence="1">
    <location>
        <begin position="12"/>
        <end position="45"/>
    </location>
</feature>
<proteinExistence type="predicted"/>
<dbReference type="EMBL" id="MZ081385">
    <property type="protein sequence ID" value="QWN56299.1"/>
    <property type="molecule type" value="Genomic_RNA"/>
</dbReference>
<accession>A0A8F0ZVB5</accession>
<keyword evidence="1" id="KW-1133">Transmembrane helix</keyword>
<keyword evidence="1" id="KW-0472">Membrane</keyword>
<evidence type="ECO:0000256" key="1">
    <source>
        <dbReference type="SAM" id="Phobius"/>
    </source>
</evidence>
<evidence type="ECO:0000313" key="2">
    <source>
        <dbReference type="EMBL" id="QWN56299.1"/>
    </source>
</evidence>
<keyword evidence="1" id="KW-0812">Transmembrane</keyword>
<organism evidence="2">
    <name type="scientific">Alphacoronavirus sp</name>
    <dbReference type="NCBI Taxonomy" id="1906673"/>
    <lineage>
        <taxon>Viruses</taxon>
        <taxon>Riboviria</taxon>
        <taxon>Orthornavirae</taxon>
        <taxon>Pisuviricota</taxon>
        <taxon>Pisoniviricetes</taxon>
        <taxon>Nidovirales</taxon>
        <taxon>Cornidovirineae</taxon>
        <taxon>Coronaviridae</taxon>
        <taxon>Orthocoronavirinae</taxon>
        <taxon>Alphacoronavirus</taxon>
    </lineage>
</organism>
<sequence>MRFTTPSKRDQLNMNIFIVMFLLFIAGCTLDLCRYLFYAICWLILGWPSEEVFKILDANFAFSIFCILLFVLLPVCCPLVEEVLLDILDMIVGQLCITSFYRQLF</sequence>